<keyword evidence="5" id="KW-1185">Reference proteome</keyword>
<dbReference type="PANTHER" id="PTHR31956">
    <property type="entry name" value="NON-SPECIFIC PHOSPHOLIPASE C4-RELATED"/>
    <property type="match status" value="1"/>
</dbReference>
<evidence type="ECO:0000313" key="5">
    <source>
        <dbReference type="Proteomes" id="UP000094960"/>
    </source>
</evidence>
<proteinExistence type="predicted"/>
<dbReference type="Pfam" id="PF04185">
    <property type="entry name" value="Phosphoesterase"/>
    <property type="match status" value="1"/>
</dbReference>
<keyword evidence="2" id="KW-0843">Virulence</keyword>
<dbReference type="PANTHER" id="PTHR31956:SF1">
    <property type="entry name" value="NON-SPECIFIC PHOSPHOLIPASE C1"/>
    <property type="match status" value="1"/>
</dbReference>
<reference evidence="5" key="1">
    <citation type="submission" date="2016-09" db="EMBL/GenBank/DDBJ databases">
        <title>Streptomyces puniciscabiei strain:TW1S1 Genome sequencing and assembly.</title>
        <authorList>
            <person name="Kim M.-K."/>
            <person name="Kim S.B."/>
        </authorList>
    </citation>
    <scope>NUCLEOTIDE SEQUENCE [LARGE SCALE GENOMIC DNA]</scope>
    <source>
        <strain evidence="5">TW1S1</strain>
    </source>
</reference>
<evidence type="ECO:0000313" key="4">
    <source>
        <dbReference type="EMBL" id="AOR30973.1"/>
    </source>
</evidence>
<evidence type="ECO:0000256" key="2">
    <source>
        <dbReference type="ARBA" id="ARBA00023026"/>
    </source>
</evidence>
<keyword evidence="1" id="KW-0378">Hydrolase</keyword>
<dbReference type="InterPro" id="IPR007312">
    <property type="entry name" value="Phosphoesterase"/>
</dbReference>
<dbReference type="AlphaFoldDB" id="A0A1D7Y5W0"/>
<organism evidence="4 5">
    <name type="scientific">Streptomyces fodineus</name>
    <dbReference type="NCBI Taxonomy" id="1904616"/>
    <lineage>
        <taxon>Bacteria</taxon>
        <taxon>Bacillati</taxon>
        <taxon>Actinomycetota</taxon>
        <taxon>Actinomycetes</taxon>
        <taxon>Kitasatosporales</taxon>
        <taxon>Streptomycetaceae</taxon>
        <taxon>Streptomyces</taxon>
    </lineage>
</organism>
<dbReference type="Proteomes" id="UP000094960">
    <property type="component" value="Chromosome"/>
</dbReference>
<protein>
    <submittedName>
        <fullName evidence="4">Uncharacterized protein</fullName>
    </submittedName>
</protein>
<dbReference type="KEGG" id="spun:BFF78_07865"/>
<accession>A0A1D7Y5W0</accession>
<dbReference type="EMBL" id="CP017248">
    <property type="protein sequence ID" value="AOR30973.1"/>
    <property type="molecule type" value="Genomic_DNA"/>
</dbReference>
<gene>
    <name evidence="4" type="ORF">BFF78_07865</name>
</gene>
<dbReference type="Gene3D" id="3.40.720.10">
    <property type="entry name" value="Alkaline Phosphatase, subunit A"/>
    <property type="match status" value="1"/>
</dbReference>
<dbReference type="GO" id="GO:0042578">
    <property type="term" value="F:phosphoric ester hydrolase activity"/>
    <property type="evidence" value="ECO:0007669"/>
    <property type="project" value="UniProtKB-ARBA"/>
</dbReference>
<dbReference type="InterPro" id="IPR017850">
    <property type="entry name" value="Alkaline_phosphatase_core_sf"/>
</dbReference>
<name>A0A1D7Y5W0_9ACTN</name>
<evidence type="ECO:0000256" key="1">
    <source>
        <dbReference type="ARBA" id="ARBA00022801"/>
    </source>
</evidence>
<evidence type="ECO:0000256" key="3">
    <source>
        <dbReference type="SAM" id="MobiDB-lite"/>
    </source>
</evidence>
<feature type="region of interest" description="Disordered" evidence="3">
    <location>
        <begin position="129"/>
        <end position="151"/>
    </location>
</feature>
<sequence length="197" mass="21888">MDNWVSAHRKADGEANGPFTMGYYERADIPIRFQFALAESSSLCDAYHCSLLGPTWPNRLYHWTGTIDPNGLAGGLVISNVIPEPFRWTTYPERLTEAGVSWHVYQEEDDYGCNALEFFQQYQDAEPGDPLAATGEFGDDPEGPAGSQDLPDTVEEGRLVVHPQVPEPITDPGPISCLGIRRRDRLAGVIHEYRHAA</sequence>